<reference evidence="3" key="1">
    <citation type="submission" date="2021-03" db="EMBL/GenBank/DDBJ databases">
        <title>Draft genome sequence of rust myrtle Austropuccinia psidii MF-1, a brazilian biotype.</title>
        <authorList>
            <person name="Quecine M.C."/>
            <person name="Pachon D.M.R."/>
            <person name="Bonatelli M.L."/>
            <person name="Correr F.H."/>
            <person name="Franceschini L.M."/>
            <person name="Leite T.F."/>
            <person name="Margarido G.R.A."/>
            <person name="Almeida C.A."/>
            <person name="Ferrarezi J.A."/>
            <person name="Labate C.A."/>
        </authorList>
    </citation>
    <scope>NUCLEOTIDE SEQUENCE</scope>
    <source>
        <strain evidence="3">MF-1</strain>
    </source>
</reference>
<dbReference type="Gene3D" id="3.30.420.10">
    <property type="entry name" value="Ribonuclease H-like superfamily/Ribonuclease H"/>
    <property type="match status" value="1"/>
</dbReference>
<evidence type="ECO:0000259" key="2">
    <source>
        <dbReference type="PROSITE" id="PS50994"/>
    </source>
</evidence>
<dbReference type="GO" id="GO:0003723">
    <property type="term" value="F:RNA binding"/>
    <property type="evidence" value="ECO:0007669"/>
    <property type="project" value="UniProtKB-KW"/>
</dbReference>
<sequence length="231" mass="26794">MFLPCHKDDTAMDTAIMIWNKFISHTGLFQNILSDRYPKFTSALWTNLHNLFGAKSPFSKAYHPQAEGLAKRMINTLEYMIRRLCAYGLKLKDTDGFSHDWCTLIPALEPECKTSMNYSTSNKPALLEKGWNPILTYDTLKKDLVDIHPIERSFKMMFVKVRPHANRCIQDSLEYAKERWDKGYKPPDFKVGDSVLVSTPNFNNIKHPKKLKDFFAGKYMIKEPHQPNSVK</sequence>
<dbReference type="EMBL" id="AVOT02011348">
    <property type="protein sequence ID" value="MBW0491964.1"/>
    <property type="molecule type" value="Genomic_DNA"/>
</dbReference>
<dbReference type="Proteomes" id="UP000765509">
    <property type="component" value="Unassembled WGS sequence"/>
</dbReference>
<comment type="caution">
    <text evidence="3">The sequence shown here is derived from an EMBL/GenBank/DDBJ whole genome shotgun (WGS) entry which is preliminary data.</text>
</comment>
<dbReference type="AlphaFoldDB" id="A0A9Q3H6T4"/>
<dbReference type="GO" id="GO:0015074">
    <property type="term" value="P:DNA integration"/>
    <property type="evidence" value="ECO:0007669"/>
    <property type="project" value="InterPro"/>
</dbReference>
<dbReference type="InterPro" id="IPR036397">
    <property type="entry name" value="RNaseH_sf"/>
</dbReference>
<dbReference type="PROSITE" id="PS50994">
    <property type="entry name" value="INTEGRASE"/>
    <property type="match status" value="1"/>
</dbReference>
<dbReference type="PANTHER" id="PTHR37984">
    <property type="entry name" value="PROTEIN CBG26694"/>
    <property type="match status" value="1"/>
</dbReference>
<evidence type="ECO:0000313" key="4">
    <source>
        <dbReference type="Proteomes" id="UP000765509"/>
    </source>
</evidence>
<proteinExistence type="predicted"/>
<gene>
    <name evidence="3" type="ORF">O181_031679</name>
</gene>
<evidence type="ECO:0000256" key="1">
    <source>
        <dbReference type="ARBA" id="ARBA00022884"/>
    </source>
</evidence>
<feature type="domain" description="Integrase catalytic" evidence="2">
    <location>
        <begin position="1"/>
        <end position="141"/>
    </location>
</feature>
<keyword evidence="1" id="KW-0694">RNA-binding</keyword>
<organism evidence="3 4">
    <name type="scientific">Austropuccinia psidii MF-1</name>
    <dbReference type="NCBI Taxonomy" id="1389203"/>
    <lineage>
        <taxon>Eukaryota</taxon>
        <taxon>Fungi</taxon>
        <taxon>Dikarya</taxon>
        <taxon>Basidiomycota</taxon>
        <taxon>Pucciniomycotina</taxon>
        <taxon>Pucciniomycetes</taxon>
        <taxon>Pucciniales</taxon>
        <taxon>Sphaerophragmiaceae</taxon>
        <taxon>Austropuccinia</taxon>
    </lineage>
</organism>
<dbReference type="InterPro" id="IPR001584">
    <property type="entry name" value="Integrase_cat-core"/>
</dbReference>
<keyword evidence="4" id="KW-1185">Reference proteome</keyword>
<dbReference type="GO" id="GO:0005634">
    <property type="term" value="C:nucleus"/>
    <property type="evidence" value="ECO:0007669"/>
    <property type="project" value="UniProtKB-ARBA"/>
</dbReference>
<dbReference type="SUPFAM" id="SSF53098">
    <property type="entry name" value="Ribonuclease H-like"/>
    <property type="match status" value="1"/>
</dbReference>
<dbReference type="InterPro" id="IPR012337">
    <property type="entry name" value="RNaseH-like_sf"/>
</dbReference>
<protein>
    <recommendedName>
        <fullName evidence="2">Integrase catalytic domain-containing protein</fullName>
    </recommendedName>
</protein>
<name>A0A9Q3H6T4_9BASI</name>
<accession>A0A9Q3H6T4</accession>
<dbReference type="InterPro" id="IPR050951">
    <property type="entry name" value="Retrovirus_Pol_polyprotein"/>
</dbReference>
<evidence type="ECO:0000313" key="3">
    <source>
        <dbReference type="EMBL" id="MBW0491964.1"/>
    </source>
</evidence>
<dbReference type="PANTHER" id="PTHR37984:SF5">
    <property type="entry name" value="PROTEIN NYNRIN-LIKE"/>
    <property type="match status" value="1"/>
</dbReference>